<feature type="region of interest" description="Disordered" evidence="1">
    <location>
        <begin position="50"/>
        <end position="100"/>
    </location>
</feature>
<evidence type="ECO:0000313" key="2">
    <source>
        <dbReference type="EMBL" id="GFO24344.1"/>
    </source>
</evidence>
<accession>A0AAV4C0Z2</accession>
<gene>
    <name evidence="2" type="ORF">PoB_005084900</name>
</gene>
<proteinExistence type="predicted"/>
<comment type="caution">
    <text evidence="2">The sequence shown here is derived from an EMBL/GenBank/DDBJ whole genome shotgun (WGS) entry which is preliminary data.</text>
</comment>
<dbReference type="AlphaFoldDB" id="A0AAV4C0Z2"/>
<dbReference type="Proteomes" id="UP000735302">
    <property type="component" value="Unassembled WGS sequence"/>
</dbReference>
<feature type="compositionally biased region" description="Basic and acidic residues" evidence="1">
    <location>
        <begin position="24"/>
        <end position="39"/>
    </location>
</feature>
<reference evidence="2 3" key="1">
    <citation type="journal article" date="2021" name="Elife">
        <title>Chloroplast acquisition without the gene transfer in kleptoplastic sea slugs, Plakobranchus ocellatus.</title>
        <authorList>
            <person name="Maeda T."/>
            <person name="Takahashi S."/>
            <person name="Yoshida T."/>
            <person name="Shimamura S."/>
            <person name="Takaki Y."/>
            <person name="Nagai Y."/>
            <person name="Toyoda A."/>
            <person name="Suzuki Y."/>
            <person name="Arimoto A."/>
            <person name="Ishii H."/>
            <person name="Satoh N."/>
            <person name="Nishiyama T."/>
            <person name="Hasebe M."/>
            <person name="Maruyama T."/>
            <person name="Minagawa J."/>
            <person name="Obokata J."/>
            <person name="Shigenobu S."/>
        </authorList>
    </citation>
    <scope>NUCLEOTIDE SEQUENCE [LARGE SCALE GENOMIC DNA]</scope>
</reference>
<keyword evidence="3" id="KW-1185">Reference proteome</keyword>
<feature type="compositionally biased region" description="Basic and acidic residues" evidence="1">
    <location>
        <begin position="74"/>
        <end position="86"/>
    </location>
</feature>
<evidence type="ECO:0000313" key="3">
    <source>
        <dbReference type="Proteomes" id="UP000735302"/>
    </source>
</evidence>
<name>A0AAV4C0Z2_9GAST</name>
<organism evidence="2 3">
    <name type="scientific">Plakobranchus ocellatus</name>
    <dbReference type="NCBI Taxonomy" id="259542"/>
    <lineage>
        <taxon>Eukaryota</taxon>
        <taxon>Metazoa</taxon>
        <taxon>Spiralia</taxon>
        <taxon>Lophotrochozoa</taxon>
        <taxon>Mollusca</taxon>
        <taxon>Gastropoda</taxon>
        <taxon>Heterobranchia</taxon>
        <taxon>Euthyneura</taxon>
        <taxon>Panpulmonata</taxon>
        <taxon>Sacoglossa</taxon>
        <taxon>Placobranchoidea</taxon>
        <taxon>Plakobranchidae</taxon>
        <taxon>Plakobranchus</taxon>
    </lineage>
</organism>
<protein>
    <submittedName>
        <fullName evidence="2">Uncharacterized protein</fullName>
    </submittedName>
</protein>
<sequence>MVAGIGYDHLVVDWLYTKTKTKPWKKENRSPQKTDHLGMEEAEAVKVCNQASPQQGDLRLLGPPSGQSAGGGARTRDGRVRADLKADSQATVSPTPPQKV</sequence>
<feature type="region of interest" description="Disordered" evidence="1">
    <location>
        <begin position="22"/>
        <end position="41"/>
    </location>
</feature>
<evidence type="ECO:0000256" key="1">
    <source>
        <dbReference type="SAM" id="MobiDB-lite"/>
    </source>
</evidence>
<dbReference type="EMBL" id="BLXT01005615">
    <property type="protein sequence ID" value="GFO24344.1"/>
    <property type="molecule type" value="Genomic_DNA"/>
</dbReference>